<evidence type="ECO:0000256" key="1">
    <source>
        <dbReference type="SAM" id="Phobius"/>
    </source>
</evidence>
<dbReference type="Proteomes" id="UP001289374">
    <property type="component" value="Unassembled WGS sequence"/>
</dbReference>
<keyword evidence="1" id="KW-1133">Transmembrane helix</keyword>
<reference evidence="2" key="2">
    <citation type="journal article" date="2024" name="Plant">
        <title>Genomic evolution and insights into agronomic trait innovations of Sesamum species.</title>
        <authorList>
            <person name="Miao H."/>
            <person name="Wang L."/>
            <person name="Qu L."/>
            <person name="Liu H."/>
            <person name="Sun Y."/>
            <person name="Le M."/>
            <person name="Wang Q."/>
            <person name="Wei S."/>
            <person name="Zheng Y."/>
            <person name="Lin W."/>
            <person name="Duan Y."/>
            <person name="Cao H."/>
            <person name="Xiong S."/>
            <person name="Wang X."/>
            <person name="Wei L."/>
            <person name="Li C."/>
            <person name="Ma Q."/>
            <person name="Ju M."/>
            <person name="Zhao R."/>
            <person name="Li G."/>
            <person name="Mu C."/>
            <person name="Tian Q."/>
            <person name="Mei H."/>
            <person name="Zhang T."/>
            <person name="Gao T."/>
            <person name="Zhang H."/>
        </authorList>
    </citation>
    <scope>NUCLEOTIDE SEQUENCE</scope>
    <source>
        <strain evidence="2">K16</strain>
    </source>
</reference>
<protein>
    <submittedName>
        <fullName evidence="2">Uncharacterized protein</fullName>
    </submittedName>
</protein>
<dbReference type="EMBL" id="JACGWL010000003">
    <property type="protein sequence ID" value="KAK4405473.1"/>
    <property type="molecule type" value="Genomic_DNA"/>
</dbReference>
<name>A0AAE1X565_9LAMI</name>
<keyword evidence="1" id="KW-0812">Transmembrane</keyword>
<keyword evidence="3" id="KW-1185">Reference proteome</keyword>
<proteinExistence type="predicted"/>
<keyword evidence="1" id="KW-0472">Membrane</keyword>
<dbReference type="Pfam" id="PF03140">
    <property type="entry name" value="DUF247"/>
    <property type="match status" value="2"/>
</dbReference>
<accession>A0AAE1X565</accession>
<feature type="transmembrane region" description="Helical" evidence="1">
    <location>
        <begin position="144"/>
        <end position="164"/>
    </location>
</feature>
<gene>
    <name evidence="2" type="ORF">Sango_0553800</name>
</gene>
<comment type="caution">
    <text evidence="2">The sequence shown here is derived from an EMBL/GenBank/DDBJ whole genome shotgun (WGS) entry which is preliminary data.</text>
</comment>
<sequence length="395" mass="45529">MLRFCRIIGEKDGIWQQQITGERQCRKTPFSIEIMNEDNFASSIKEKMELISVSHSVCRVPEELLKGNEEKYFPSSVSIGPFHHGKAVLRVMEDQKWRYLNALISRKPNSEGTLESCVRALRHTEHKARHFYSTERINMGSDQFVKMMLLDGCFIIELFLVYAIKSLRRRDDPCFSTNNMLFHLRFPSRNLSPRNTPFLGPNQATLSAHTSTSTVKWSADTHRSSNTSSVFRIQVEKAISEIPSDINFFHGKLKIPSLELHGYTEILFRNLIAMELSVPKCSKHVTSYAILMEQLLRTKEDVRLLGNRDILIDGHERRGEEIVLLFKSLHVDINAKEFYYGGLCEQMKVYQTRKRHIHDSTRVGIVGFCLATLFLVFLSTAALILACSFLLHHFQ</sequence>
<dbReference type="PANTHER" id="PTHR31170">
    <property type="entry name" value="BNAC04G53230D PROTEIN"/>
    <property type="match status" value="1"/>
</dbReference>
<evidence type="ECO:0000313" key="3">
    <source>
        <dbReference type="Proteomes" id="UP001289374"/>
    </source>
</evidence>
<dbReference type="AlphaFoldDB" id="A0AAE1X565"/>
<dbReference type="InterPro" id="IPR004158">
    <property type="entry name" value="DUF247_pln"/>
</dbReference>
<feature type="transmembrane region" description="Helical" evidence="1">
    <location>
        <begin position="363"/>
        <end position="391"/>
    </location>
</feature>
<organism evidence="2 3">
    <name type="scientific">Sesamum angolense</name>
    <dbReference type="NCBI Taxonomy" id="2727404"/>
    <lineage>
        <taxon>Eukaryota</taxon>
        <taxon>Viridiplantae</taxon>
        <taxon>Streptophyta</taxon>
        <taxon>Embryophyta</taxon>
        <taxon>Tracheophyta</taxon>
        <taxon>Spermatophyta</taxon>
        <taxon>Magnoliopsida</taxon>
        <taxon>eudicotyledons</taxon>
        <taxon>Gunneridae</taxon>
        <taxon>Pentapetalae</taxon>
        <taxon>asterids</taxon>
        <taxon>lamiids</taxon>
        <taxon>Lamiales</taxon>
        <taxon>Pedaliaceae</taxon>
        <taxon>Sesamum</taxon>
    </lineage>
</organism>
<reference evidence="2" key="1">
    <citation type="submission" date="2020-06" db="EMBL/GenBank/DDBJ databases">
        <authorList>
            <person name="Li T."/>
            <person name="Hu X."/>
            <person name="Zhang T."/>
            <person name="Song X."/>
            <person name="Zhang H."/>
            <person name="Dai N."/>
            <person name="Sheng W."/>
            <person name="Hou X."/>
            <person name="Wei L."/>
        </authorList>
    </citation>
    <scope>NUCLEOTIDE SEQUENCE</scope>
    <source>
        <strain evidence="2">K16</strain>
        <tissue evidence="2">Leaf</tissue>
    </source>
</reference>
<evidence type="ECO:0000313" key="2">
    <source>
        <dbReference type="EMBL" id="KAK4405473.1"/>
    </source>
</evidence>